<dbReference type="OrthoDB" id="9814639at2"/>
<dbReference type="InterPro" id="IPR032772">
    <property type="entry name" value="PGA_deacetylase_PgaB_C"/>
</dbReference>
<keyword evidence="4" id="KW-0449">Lipoprotein</keyword>
<keyword evidence="5" id="KW-1185">Reference proteome</keyword>
<name>A0A562L7K0_9GAMM</name>
<dbReference type="GO" id="GO:0043708">
    <property type="term" value="P:cell adhesion involved in biofilm formation"/>
    <property type="evidence" value="ECO:0007669"/>
    <property type="project" value="InterPro"/>
</dbReference>
<dbReference type="EMBL" id="VLKN01000003">
    <property type="protein sequence ID" value="TWI03598.1"/>
    <property type="molecule type" value="Genomic_DNA"/>
</dbReference>
<comment type="caution">
    <text evidence="4">The sequence shown here is derived from an EMBL/GenBank/DDBJ whole genome shotgun (WGS) entry which is preliminary data.</text>
</comment>
<organism evidence="4 5">
    <name type="scientific">Luteimonas cucumeris</name>
    <dbReference type="NCBI Taxonomy" id="985012"/>
    <lineage>
        <taxon>Bacteria</taxon>
        <taxon>Pseudomonadati</taxon>
        <taxon>Pseudomonadota</taxon>
        <taxon>Gammaproteobacteria</taxon>
        <taxon>Lysobacterales</taxon>
        <taxon>Lysobacteraceae</taxon>
        <taxon>Luteimonas</taxon>
    </lineage>
</organism>
<dbReference type="Gene3D" id="3.20.20.370">
    <property type="entry name" value="Glycoside hydrolase/deacetylase"/>
    <property type="match status" value="1"/>
</dbReference>
<reference evidence="4 5" key="1">
    <citation type="journal article" date="2015" name="Stand. Genomic Sci.">
        <title>Genomic Encyclopedia of Bacterial and Archaeal Type Strains, Phase III: the genomes of soil and plant-associated and newly described type strains.</title>
        <authorList>
            <person name="Whitman W.B."/>
            <person name="Woyke T."/>
            <person name="Klenk H.P."/>
            <person name="Zhou Y."/>
            <person name="Lilburn T.G."/>
            <person name="Beck B.J."/>
            <person name="De Vos P."/>
            <person name="Vandamme P."/>
            <person name="Eisen J.A."/>
            <person name="Garrity G."/>
            <person name="Hugenholtz P."/>
            <person name="Kyrpides N.C."/>
        </authorList>
    </citation>
    <scope>NUCLEOTIDE SEQUENCE [LARGE SCALE GENOMIC DNA]</scope>
    <source>
        <strain evidence="4 5">CGMCC 1.10821</strain>
    </source>
</reference>
<keyword evidence="1 2" id="KW-0732">Signal</keyword>
<protein>
    <submittedName>
        <fullName evidence="4">Biofilm PGA synthesis lipoprotein PgaB</fullName>
    </submittedName>
</protein>
<proteinExistence type="predicted"/>
<dbReference type="PANTHER" id="PTHR34216">
    <property type="match status" value="1"/>
</dbReference>
<evidence type="ECO:0000313" key="5">
    <source>
        <dbReference type="Proteomes" id="UP000315167"/>
    </source>
</evidence>
<dbReference type="InterPro" id="IPR002509">
    <property type="entry name" value="NODB_dom"/>
</dbReference>
<evidence type="ECO:0000256" key="1">
    <source>
        <dbReference type="ARBA" id="ARBA00022729"/>
    </source>
</evidence>
<feature type="signal peptide" evidence="2">
    <location>
        <begin position="1"/>
        <end position="26"/>
    </location>
</feature>
<evidence type="ECO:0000259" key="3">
    <source>
        <dbReference type="PROSITE" id="PS51677"/>
    </source>
</evidence>
<dbReference type="RefSeq" id="WP_144898912.1">
    <property type="nucleotide sequence ID" value="NZ_VLKN01000003.1"/>
</dbReference>
<dbReference type="InterPro" id="IPR023854">
    <property type="entry name" value="PGA_deacetylase_PgaB"/>
</dbReference>
<dbReference type="Pfam" id="PF01522">
    <property type="entry name" value="Polysacc_deac_1"/>
    <property type="match status" value="1"/>
</dbReference>
<feature type="chain" id="PRO_5021874801" evidence="2">
    <location>
        <begin position="27"/>
        <end position="622"/>
    </location>
</feature>
<dbReference type="Pfam" id="PF14883">
    <property type="entry name" value="GHL13"/>
    <property type="match status" value="2"/>
</dbReference>
<feature type="domain" description="NodB homology" evidence="3">
    <location>
        <begin position="93"/>
        <end position="338"/>
    </location>
</feature>
<dbReference type="GO" id="GO:0016810">
    <property type="term" value="F:hydrolase activity, acting on carbon-nitrogen (but not peptide) bonds"/>
    <property type="evidence" value="ECO:0007669"/>
    <property type="project" value="InterPro"/>
</dbReference>
<dbReference type="InterPro" id="IPR051398">
    <property type="entry name" value="Polysacch_Deacetylase"/>
</dbReference>
<dbReference type="SUPFAM" id="SSF88713">
    <property type="entry name" value="Glycoside hydrolase/deacetylase"/>
    <property type="match status" value="1"/>
</dbReference>
<gene>
    <name evidence="4" type="ORF">IP90_01411</name>
</gene>
<dbReference type="PROSITE" id="PS51677">
    <property type="entry name" value="NODB"/>
    <property type="match status" value="1"/>
</dbReference>
<sequence>MRIHGLKHWFRAFALLCLIQAGGAFAAEPEQLLVISYHDVRDDVATKGDVDSYAISTQNFAAHLDWLSAQGYQPISLTQLIDASEGRAALPDKPVLLTFDDGLRSLYTHVFPLLRAYNFPALAAVITGWVDLPQGQTVDFGPRPYTHEDFVTWAQLREMQDSGLIEIASHTDNLHHGVLSNPQGNQTPAAITRIYDPASARYEDEAAYRARVRADIARSSALIGKNLGRAPRSIVWPYAAYSSVANDIADSEGMRITFDLEGRNARLGGDLHGLARLLMMDNPTVADLAYDLRHDLELDGMRAMQVDLDDVYDADPAQQLRNLDALVERVKQIGPSHVFLQAFADPDGNGSADALYFPNRHLPMRADLFNRVAWQLYTRADVLVYAWLPVLGYEPPDPGLRRRIAIPDAQDHEIFRLDFTRPEARQLIADVYEDLAIASYFEGLLFHDDAFLREGELPALAAGARTQALIDFTLELKRAAEKWRPKLKTVRNLYANTVLDPASEAWFAQRLDSFNRAYDHTALMAMPWMENSDEPRQWMRDLVHAVRGHDPSFAKTIFQLQTVDWRSGKPIPGATLKQQVRELQASGVRHLAWYPDDFIADSPPMEVAREAFSARNFPYIAK</sequence>
<evidence type="ECO:0000313" key="4">
    <source>
        <dbReference type="EMBL" id="TWI03598.1"/>
    </source>
</evidence>
<dbReference type="InterPro" id="IPR011330">
    <property type="entry name" value="Glyco_hydro/deAcase_b/a-brl"/>
</dbReference>
<dbReference type="NCBIfam" id="TIGR03938">
    <property type="entry name" value="deacetyl_PgaB"/>
    <property type="match status" value="1"/>
</dbReference>
<evidence type="ECO:0000256" key="2">
    <source>
        <dbReference type="SAM" id="SignalP"/>
    </source>
</evidence>
<dbReference type="AlphaFoldDB" id="A0A562L7K0"/>
<dbReference type="Gene3D" id="3.20.20.80">
    <property type="entry name" value="Glycosidases"/>
    <property type="match status" value="2"/>
</dbReference>
<accession>A0A562L7K0</accession>
<dbReference type="GO" id="GO:0005975">
    <property type="term" value="P:carbohydrate metabolic process"/>
    <property type="evidence" value="ECO:0007669"/>
    <property type="project" value="InterPro"/>
</dbReference>
<dbReference type="PANTHER" id="PTHR34216:SF7">
    <property type="entry name" value="POLY-BETA-1,6-N-ACETYL-D-GLUCOSAMINE N-DEACETYLASE"/>
    <property type="match status" value="1"/>
</dbReference>
<dbReference type="Proteomes" id="UP000315167">
    <property type="component" value="Unassembled WGS sequence"/>
</dbReference>